<dbReference type="AlphaFoldDB" id="A0A8T0G5G7"/>
<feature type="compositionally biased region" description="Basic and acidic residues" evidence="1">
    <location>
        <begin position="385"/>
        <end position="402"/>
    </location>
</feature>
<comment type="caution">
    <text evidence="2">The sequence shown here is derived from an EMBL/GenBank/DDBJ whole genome shotgun (WGS) entry which is preliminary data.</text>
</comment>
<feature type="compositionally biased region" description="Basic residues" evidence="1">
    <location>
        <begin position="369"/>
        <end position="378"/>
    </location>
</feature>
<organism evidence="2 3">
    <name type="scientific">Ceratodon purpureus</name>
    <name type="common">Fire moss</name>
    <name type="synonym">Dicranum purpureum</name>
    <dbReference type="NCBI Taxonomy" id="3225"/>
    <lineage>
        <taxon>Eukaryota</taxon>
        <taxon>Viridiplantae</taxon>
        <taxon>Streptophyta</taxon>
        <taxon>Embryophyta</taxon>
        <taxon>Bryophyta</taxon>
        <taxon>Bryophytina</taxon>
        <taxon>Bryopsida</taxon>
        <taxon>Dicranidae</taxon>
        <taxon>Pseudoditrichales</taxon>
        <taxon>Ditrichaceae</taxon>
        <taxon>Ceratodon</taxon>
    </lineage>
</organism>
<dbReference type="EMBL" id="CM026433">
    <property type="protein sequence ID" value="KAG0553694.1"/>
    <property type="molecule type" value="Genomic_DNA"/>
</dbReference>
<evidence type="ECO:0000313" key="2">
    <source>
        <dbReference type="EMBL" id="KAG0553694.1"/>
    </source>
</evidence>
<feature type="compositionally biased region" description="Low complexity" evidence="1">
    <location>
        <begin position="105"/>
        <end position="136"/>
    </location>
</feature>
<keyword evidence="3" id="KW-1185">Reference proteome</keyword>
<evidence type="ECO:0000313" key="3">
    <source>
        <dbReference type="Proteomes" id="UP000822688"/>
    </source>
</evidence>
<evidence type="ECO:0000256" key="1">
    <source>
        <dbReference type="SAM" id="MobiDB-lite"/>
    </source>
</evidence>
<feature type="compositionally biased region" description="Low complexity" evidence="1">
    <location>
        <begin position="21"/>
        <end position="33"/>
    </location>
</feature>
<feature type="region of interest" description="Disordered" evidence="1">
    <location>
        <begin position="340"/>
        <end position="404"/>
    </location>
</feature>
<dbReference type="Proteomes" id="UP000822688">
    <property type="component" value="Chromosome 12"/>
</dbReference>
<reference evidence="2" key="1">
    <citation type="submission" date="2020-06" db="EMBL/GenBank/DDBJ databases">
        <title>WGS assembly of Ceratodon purpureus strain R40.</title>
        <authorList>
            <person name="Carey S.B."/>
            <person name="Jenkins J."/>
            <person name="Shu S."/>
            <person name="Lovell J.T."/>
            <person name="Sreedasyam A."/>
            <person name="Maumus F."/>
            <person name="Tiley G.P."/>
            <person name="Fernandez-Pozo N."/>
            <person name="Barry K."/>
            <person name="Chen C."/>
            <person name="Wang M."/>
            <person name="Lipzen A."/>
            <person name="Daum C."/>
            <person name="Saski C.A."/>
            <person name="Payton A.C."/>
            <person name="Mcbreen J.C."/>
            <person name="Conrad R.E."/>
            <person name="Kollar L.M."/>
            <person name="Olsson S."/>
            <person name="Huttunen S."/>
            <person name="Landis J.B."/>
            <person name="Wickett N.J."/>
            <person name="Johnson M.G."/>
            <person name="Rensing S.A."/>
            <person name="Grimwood J."/>
            <person name="Schmutz J."/>
            <person name="Mcdaniel S.F."/>
        </authorList>
    </citation>
    <scope>NUCLEOTIDE SEQUENCE</scope>
    <source>
        <strain evidence="2">R40</strain>
    </source>
</reference>
<protein>
    <submittedName>
        <fullName evidence="2">Uncharacterized protein</fullName>
    </submittedName>
</protein>
<accession>A0A8T0G5G7</accession>
<feature type="region of interest" description="Disordered" evidence="1">
    <location>
        <begin position="21"/>
        <end position="160"/>
    </location>
</feature>
<proteinExistence type="predicted"/>
<sequence length="657" mass="70524">MGLCVSHCGQAQQKAAVVAVSMSHQSSASPARPSRSDAQLDASQSLKRFLQLYSEGSEGRKLSSASPRPSLDDSHAIPHSSELFSLPSEGGSEYDRSRSTSPARGSVASIARSSTSSRAPTSPSGRRSVGVRPGRSSTDKPPMPPRTSNAKKVPARKSCPEPHKNLVETIARLEKFCDVKLFLEKRSSSARNSSHELSAACAQENSILLHDSCRELAQKLLCFANEHAYDNCQGGVVLKSVAQDLKECVPLEKSVASFLKEVENFVSQVDTAAPRQPVELVTDLGESDEGVSRLPSLRFQDADDKIQFTDFEATFEAPCPHPAETEPSDCSLEVSLASGHSLDASQDTKDERPSVSAECEAENSAPVALRRHGHRHSRTTSDFGGIHHMDGTNKGSQQEKKPNNSMSRLALTEISANVTPVHDPLARKNHLLKARTPTGLKRGVTRSLDLQDSSLLQLELGALKRQHWELTHETHSSTQAILSGEESQRSEAEDSAIIERLAPGGNCGTASPSGNEVAVVESQAEKERVSIHGEQPIQESVCAEDVNRGTEMLDLQGTDTGLLNNDSEKSLSMAFDNLLKLLQSPTAELAQNTSELLELLAAPPAGANRELCAEGTNLSGEDGAPETQAEVLPLYEGESWHDAPASLSTTVISASLF</sequence>
<name>A0A8T0G5G7_CERPU</name>
<gene>
    <name evidence="2" type="ORF">KC19_12G031800</name>
</gene>